<reference evidence="10 13" key="1">
    <citation type="journal article" date="2015" name="Int. J. Syst. Evol. Microbiol.">
        <title>Bacillus glycinifermentans sp. nov., isolated from fermented soybean paste.</title>
        <authorList>
            <person name="Kim S.J."/>
            <person name="Dunlap C.A."/>
            <person name="Kwon S.W."/>
            <person name="Rooney A.P."/>
        </authorList>
    </citation>
    <scope>NUCLEOTIDE SEQUENCE [LARGE SCALE GENOMIC DNA]</scope>
    <source>
        <strain evidence="10 13">GO-13</strain>
    </source>
</reference>
<feature type="domain" description="ABC transporter" evidence="9">
    <location>
        <begin position="7"/>
        <end position="242"/>
    </location>
</feature>
<dbReference type="AlphaFoldDB" id="A0A0T6BMG8"/>
<dbReference type="NCBIfam" id="NF010156">
    <property type="entry name" value="PRK13635.1"/>
    <property type="match status" value="1"/>
</dbReference>
<dbReference type="InterPro" id="IPR050095">
    <property type="entry name" value="ECF_ABC_transporter_ATP-bd"/>
</dbReference>
<evidence type="ECO:0000259" key="9">
    <source>
        <dbReference type="PROSITE" id="PS50893"/>
    </source>
</evidence>
<dbReference type="NCBIfam" id="NF010167">
    <property type="entry name" value="PRK13648.1"/>
    <property type="match status" value="1"/>
</dbReference>
<keyword evidence="7" id="KW-1278">Translocase</keyword>
<protein>
    <submittedName>
        <fullName evidence="11">Energy-coupling factor ABC transporter ATP-binding protein</fullName>
    </submittedName>
    <submittedName>
        <fullName evidence="10">Energy-coupling factor transporter ATPase</fullName>
    </submittedName>
</protein>
<comment type="similarity">
    <text evidence="2">Belongs to the ABC transporter superfamily.</text>
</comment>
<dbReference type="InterPro" id="IPR003593">
    <property type="entry name" value="AAA+_ATPase"/>
</dbReference>
<dbReference type="NCBIfam" id="TIGR04520">
    <property type="entry name" value="ECF_ATPase_1"/>
    <property type="match status" value="1"/>
</dbReference>
<dbReference type="GO" id="GO:0015087">
    <property type="term" value="F:cobalt ion transmembrane transporter activity"/>
    <property type="evidence" value="ECO:0007669"/>
    <property type="project" value="UniProtKB-ARBA"/>
</dbReference>
<comment type="subcellular location">
    <subcellularLocation>
        <location evidence="1">Cell membrane</location>
        <topology evidence="1">Peripheral membrane protein</topology>
    </subcellularLocation>
</comment>
<evidence type="ECO:0000313" key="15">
    <source>
        <dbReference type="Proteomes" id="UP001341297"/>
    </source>
</evidence>
<dbReference type="FunFam" id="3.40.50.300:FF:000224">
    <property type="entry name" value="Energy-coupling factor transporter ATP-binding protein EcfA"/>
    <property type="match status" value="1"/>
</dbReference>
<dbReference type="STRING" id="1664069.BGLY_0153"/>
<evidence type="ECO:0000313" key="13">
    <source>
        <dbReference type="Proteomes" id="UP000036168"/>
    </source>
</evidence>
<dbReference type="Pfam" id="PF00005">
    <property type="entry name" value="ABC_tran"/>
    <property type="match status" value="1"/>
</dbReference>
<dbReference type="Proteomes" id="UP000036168">
    <property type="component" value="Unassembled WGS sequence"/>
</dbReference>
<dbReference type="GO" id="GO:0043190">
    <property type="term" value="C:ATP-binding cassette (ABC) transporter complex"/>
    <property type="evidence" value="ECO:0007669"/>
    <property type="project" value="TreeGrafter"/>
</dbReference>
<evidence type="ECO:0000313" key="14">
    <source>
        <dbReference type="Proteomes" id="UP000288675"/>
    </source>
</evidence>
<dbReference type="SMART" id="SM00382">
    <property type="entry name" value="AAA"/>
    <property type="match status" value="1"/>
</dbReference>
<dbReference type="PANTHER" id="PTHR43553:SF24">
    <property type="entry name" value="ENERGY-COUPLING FACTOR TRANSPORTER ATP-BINDING PROTEIN ECFA1"/>
    <property type="match status" value="1"/>
</dbReference>
<dbReference type="GO" id="GO:0005524">
    <property type="term" value="F:ATP binding"/>
    <property type="evidence" value="ECO:0007669"/>
    <property type="project" value="UniProtKB-KW"/>
</dbReference>
<evidence type="ECO:0000313" key="12">
    <source>
        <dbReference type="EMBL" id="QAT63659.1"/>
    </source>
</evidence>
<evidence type="ECO:0000256" key="6">
    <source>
        <dbReference type="ARBA" id="ARBA00022840"/>
    </source>
</evidence>
<evidence type="ECO:0000256" key="1">
    <source>
        <dbReference type="ARBA" id="ARBA00004202"/>
    </source>
</evidence>
<dbReference type="PROSITE" id="PS50893">
    <property type="entry name" value="ABC_TRANSPORTER_2"/>
    <property type="match status" value="1"/>
</dbReference>
<evidence type="ECO:0000256" key="8">
    <source>
        <dbReference type="ARBA" id="ARBA00023136"/>
    </source>
</evidence>
<dbReference type="EMBL" id="JARRTL010000028">
    <property type="protein sequence ID" value="MEC0487217.1"/>
    <property type="molecule type" value="Genomic_DNA"/>
</dbReference>
<evidence type="ECO:0000256" key="7">
    <source>
        <dbReference type="ARBA" id="ARBA00022967"/>
    </source>
</evidence>
<dbReference type="InterPro" id="IPR003439">
    <property type="entry name" value="ABC_transporter-like_ATP-bd"/>
</dbReference>
<keyword evidence="8" id="KW-0472">Membrane</keyword>
<dbReference type="Proteomes" id="UP000288675">
    <property type="component" value="Chromosome"/>
</dbReference>
<evidence type="ECO:0000313" key="10">
    <source>
        <dbReference type="EMBL" id="KRT92816.1"/>
    </source>
</evidence>
<reference evidence="11 15" key="4">
    <citation type="submission" date="2023-03" db="EMBL/GenBank/DDBJ databases">
        <title>Agriculturally important microbes genome sequencing.</title>
        <authorList>
            <person name="Dunlap C."/>
        </authorList>
    </citation>
    <scope>NUCLEOTIDE SEQUENCE [LARGE SCALE GENOMIC DNA]</scope>
    <source>
        <strain evidence="11 15">CBP-3203</strain>
    </source>
</reference>
<dbReference type="SUPFAM" id="SSF52540">
    <property type="entry name" value="P-loop containing nucleoside triphosphate hydrolases"/>
    <property type="match status" value="1"/>
</dbReference>
<dbReference type="CDD" id="cd03225">
    <property type="entry name" value="ABC_cobalt_CbiO_domain1"/>
    <property type="match status" value="1"/>
</dbReference>
<reference evidence="10" key="2">
    <citation type="submission" date="2015-10" db="EMBL/GenBank/DDBJ databases">
        <authorList>
            <person name="Gilbert D.G."/>
        </authorList>
    </citation>
    <scope>NUCLEOTIDE SEQUENCE</scope>
    <source>
        <strain evidence="10">GO-13</strain>
    </source>
</reference>
<evidence type="ECO:0000256" key="5">
    <source>
        <dbReference type="ARBA" id="ARBA00022741"/>
    </source>
</evidence>
<reference evidence="12 14" key="3">
    <citation type="submission" date="2019-01" db="EMBL/GenBank/DDBJ databases">
        <title>Genome sequence of Bacillus glycinifermentans SRCM103574.</title>
        <authorList>
            <person name="Kong H.-J."/>
            <person name="Jeong S.-Y."/>
            <person name="Jeong D.-Y."/>
        </authorList>
    </citation>
    <scope>NUCLEOTIDE SEQUENCE [LARGE SCALE GENOMIC DNA]</scope>
    <source>
        <strain evidence="12 14">SRCM103574</strain>
    </source>
</reference>
<evidence type="ECO:0000256" key="2">
    <source>
        <dbReference type="ARBA" id="ARBA00005417"/>
    </source>
</evidence>
<dbReference type="PANTHER" id="PTHR43553">
    <property type="entry name" value="HEAVY METAL TRANSPORTER"/>
    <property type="match status" value="1"/>
</dbReference>
<name>A0A0T6BMG8_9BACI</name>
<keyword evidence="4" id="KW-1003">Cell membrane</keyword>
<keyword evidence="3" id="KW-0813">Transport</keyword>
<dbReference type="InterPro" id="IPR015856">
    <property type="entry name" value="ABC_transpr_CbiO/EcfA_su"/>
</dbReference>
<dbReference type="Proteomes" id="UP001341297">
    <property type="component" value="Unassembled WGS sequence"/>
</dbReference>
<dbReference type="GeneID" id="82851231"/>
<dbReference type="GO" id="GO:0016887">
    <property type="term" value="F:ATP hydrolysis activity"/>
    <property type="evidence" value="ECO:0007669"/>
    <property type="project" value="InterPro"/>
</dbReference>
<dbReference type="OrthoDB" id="9784332at2"/>
<evidence type="ECO:0000256" key="4">
    <source>
        <dbReference type="ARBA" id="ARBA00022475"/>
    </source>
</evidence>
<organism evidence="10 13">
    <name type="scientific">Bacillus glycinifermentans</name>
    <dbReference type="NCBI Taxonomy" id="1664069"/>
    <lineage>
        <taxon>Bacteria</taxon>
        <taxon>Bacillati</taxon>
        <taxon>Bacillota</taxon>
        <taxon>Bacilli</taxon>
        <taxon>Bacillales</taxon>
        <taxon>Bacillaceae</taxon>
        <taxon>Bacillus</taxon>
    </lineage>
</organism>
<dbReference type="GO" id="GO:0042626">
    <property type="term" value="F:ATPase-coupled transmembrane transporter activity"/>
    <property type="evidence" value="ECO:0007669"/>
    <property type="project" value="TreeGrafter"/>
</dbReference>
<dbReference type="Gene3D" id="3.40.50.300">
    <property type="entry name" value="P-loop containing nucleotide triphosphate hydrolases"/>
    <property type="match status" value="1"/>
</dbReference>
<dbReference type="EMBL" id="CP035232">
    <property type="protein sequence ID" value="QAT63659.1"/>
    <property type="molecule type" value="Genomic_DNA"/>
</dbReference>
<proteinExistence type="inferred from homology"/>
<evidence type="ECO:0000313" key="11">
    <source>
        <dbReference type="EMBL" id="MEC0487217.1"/>
    </source>
</evidence>
<evidence type="ECO:0000256" key="3">
    <source>
        <dbReference type="ARBA" id="ARBA00022448"/>
    </source>
</evidence>
<accession>A0A0T6BMG8</accession>
<keyword evidence="5" id="KW-0547">Nucleotide-binding</keyword>
<sequence>MNQERLIAVEDITFRYQKDADSAALDHVSFHVSKGEWLAIVGHNGSGKSTLARALNGLILPDEGSIEVGGIKLTEETVWDVRKKVGMVFQNPDNQFVGTTVRDDVAFGLENNGVPREDMVERVDWAVQQVNMQDFLDQEPHHLSGGQKQRVAIAGVLAARPDIMILDEATSMLDPMGREEVLETVRRLKDEGMVTVISITHDLNEAAKADRIIVMNGGKKYAEGSPEEVFRRDKELIEIGLDLPFSVQLGRLLKERGLAVNGDHLTQEGLVNELWTLRSKM</sequence>
<dbReference type="InterPro" id="IPR027417">
    <property type="entry name" value="P-loop_NTPase"/>
</dbReference>
<dbReference type="InterPro" id="IPR017871">
    <property type="entry name" value="ABC_transporter-like_CS"/>
</dbReference>
<keyword evidence="6 11" id="KW-0067">ATP-binding</keyword>
<dbReference type="PROSITE" id="PS00211">
    <property type="entry name" value="ABC_TRANSPORTER_1"/>
    <property type="match status" value="1"/>
</dbReference>
<dbReference type="RefSeq" id="WP_046128881.1">
    <property type="nucleotide sequence ID" value="NZ_CP023481.1"/>
</dbReference>
<dbReference type="InterPro" id="IPR030947">
    <property type="entry name" value="EcfA_1"/>
</dbReference>
<dbReference type="EMBL" id="LECW02000027">
    <property type="protein sequence ID" value="KRT92816.1"/>
    <property type="molecule type" value="Genomic_DNA"/>
</dbReference>
<gene>
    <name evidence="10" type="primary">cbiO</name>
    <name evidence="10" type="ORF">AB447_222100</name>
    <name evidence="12" type="ORF">EQZ20_00895</name>
    <name evidence="11" type="ORF">P8828_20905</name>
</gene>
<keyword evidence="15" id="KW-1185">Reference proteome</keyword>